<organism evidence="2 3">
    <name type="scientific">Mycolicibacterium chlorophenolicum</name>
    <dbReference type="NCBI Taxonomy" id="37916"/>
    <lineage>
        <taxon>Bacteria</taxon>
        <taxon>Bacillati</taxon>
        <taxon>Actinomycetota</taxon>
        <taxon>Actinomycetes</taxon>
        <taxon>Mycobacteriales</taxon>
        <taxon>Mycobacteriaceae</taxon>
        <taxon>Mycolicibacterium</taxon>
    </lineage>
</organism>
<evidence type="ECO:0000313" key="3">
    <source>
        <dbReference type="Proteomes" id="UP000036513"/>
    </source>
</evidence>
<feature type="domain" description="SnoaL-like" evidence="1">
    <location>
        <begin position="7"/>
        <end position="116"/>
    </location>
</feature>
<comment type="caution">
    <text evidence="2">The sequence shown here is derived from an EMBL/GenBank/DDBJ whole genome shotgun (WGS) entry which is preliminary data.</text>
</comment>
<evidence type="ECO:0000313" key="2">
    <source>
        <dbReference type="EMBL" id="KMO66986.1"/>
    </source>
</evidence>
<proteinExistence type="predicted"/>
<name>A0A0J6Y138_9MYCO</name>
<dbReference type="AlphaFoldDB" id="A0A0J6Y138"/>
<dbReference type="SMR" id="A0A0J6Y138"/>
<dbReference type="InterPro" id="IPR032710">
    <property type="entry name" value="NTF2-like_dom_sf"/>
</dbReference>
<dbReference type="SUPFAM" id="SSF54427">
    <property type="entry name" value="NTF2-like"/>
    <property type="match status" value="1"/>
</dbReference>
<protein>
    <submittedName>
        <fullName evidence="2">SnoaL-like domain protein</fullName>
    </submittedName>
</protein>
<keyword evidence="3" id="KW-1185">Reference proteome</keyword>
<evidence type="ECO:0000259" key="1">
    <source>
        <dbReference type="Pfam" id="PF12680"/>
    </source>
</evidence>
<dbReference type="Pfam" id="PF12680">
    <property type="entry name" value="SnoaL_2"/>
    <property type="match status" value="1"/>
</dbReference>
<sequence>MDKPSLVTALFDAYNDRDLAAVEALYTANATHEDVAIGHPKHGSKDIVDGLTYFLERFPDANWALRGHVDGASFSTGWYHLTGTLQADFGKVAAANQKLDLRGVMVVTHDGGRITSTADYWDMGTFQRQMSTSGSAS</sequence>
<dbReference type="Gene3D" id="3.10.450.50">
    <property type="match status" value="1"/>
</dbReference>
<accession>A0A0J6Y138</accession>
<gene>
    <name evidence="2" type="ORF">MCHLDSM_07330</name>
</gene>
<dbReference type="InterPro" id="IPR037401">
    <property type="entry name" value="SnoaL-like"/>
</dbReference>
<dbReference type="Proteomes" id="UP000036513">
    <property type="component" value="Unassembled WGS sequence"/>
</dbReference>
<dbReference type="RefSeq" id="WP_048474269.1">
    <property type="nucleotide sequence ID" value="NZ_JYNL01000071.1"/>
</dbReference>
<reference evidence="2 3" key="1">
    <citation type="journal article" date="2015" name="Genome Biol. Evol.">
        <title>Characterization of Three Mycobacterium spp. with Potential Use in Bioremediation by Genome Sequencing and Comparative Genomics.</title>
        <authorList>
            <person name="Das S."/>
            <person name="Pettersson B.M."/>
            <person name="Behra P.R."/>
            <person name="Ramesh M."/>
            <person name="Dasgupta S."/>
            <person name="Bhattacharya A."/>
            <person name="Kirsebom L.A."/>
        </authorList>
    </citation>
    <scope>NUCLEOTIDE SEQUENCE [LARGE SCALE GENOMIC DNA]</scope>
    <source>
        <strain evidence="2 3">DSM 43826</strain>
    </source>
</reference>
<dbReference type="PATRIC" id="fig|37916.4.peg.7361"/>
<dbReference type="EMBL" id="JYNL01000071">
    <property type="protein sequence ID" value="KMO66986.1"/>
    <property type="molecule type" value="Genomic_DNA"/>
</dbReference>